<evidence type="ECO:0000256" key="10">
    <source>
        <dbReference type="ARBA" id="ARBA00023065"/>
    </source>
</evidence>
<evidence type="ECO:0000256" key="13">
    <source>
        <dbReference type="ARBA" id="ARBA00048483"/>
    </source>
</evidence>
<evidence type="ECO:0000259" key="15">
    <source>
        <dbReference type="PROSITE" id="PS51384"/>
    </source>
</evidence>
<gene>
    <name evidence="16" type="ORF">BCR39DRAFT_468902</name>
</gene>
<dbReference type="Pfam" id="PF01794">
    <property type="entry name" value="Ferric_reduct"/>
    <property type="match status" value="1"/>
</dbReference>
<feature type="transmembrane region" description="Helical" evidence="14">
    <location>
        <begin position="231"/>
        <end position="251"/>
    </location>
</feature>
<keyword evidence="10" id="KW-0406">Ion transport</keyword>
<dbReference type="CDD" id="cd06186">
    <property type="entry name" value="NOX_Duox_like_FAD_NADP"/>
    <property type="match status" value="1"/>
</dbReference>
<dbReference type="PROSITE" id="PS51384">
    <property type="entry name" value="FAD_FR"/>
    <property type="match status" value="1"/>
</dbReference>
<feature type="domain" description="FAD-binding FR-type" evidence="15">
    <location>
        <begin position="276"/>
        <end position="389"/>
    </location>
</feature>
<evidence type="ECO:0000256" key="5">
    <source>
        <dbReference type="ARBA" id="ARBA00022475"/>
    </source>
</evidence>
<reference evidence="16 17" key="1">
    <citation type="submission" date="2016-07" db="EMBL/GenBank/DDBJ databases">
        <title>Pervasive Adenine N6-methylation of Active Genes in Fungi.</title>
        <authorList>
            <consortium name="DOE Joint Genome Institute"/>
            <person name="Mondo S.J."/>
            <person name="Dannebaum R.O."/>
            <person name="Kuo R.C."/>
            <person name="Labutti K."/>
            <person name="Haridas S."/>
            <person name="Kuo A."/>
            <person name="Salamov A."/>
            <person name="Ahrendt S.R."/>
            <person name="Lipzen A."/>
            <person name="Sullivan W."/>
            <person name="Andreopoulos W.B."/>
            <person name="Clum A."/>
            <person name="Lindquist E."/>
            <person name="Daum C."/>
            <person name="Ramamoorthy G.K."/>
            <person name="Gryganskyi A."/>
            <person name="Culley D."/>
            <person name="Magnuson J.K."/>
            <person name="James T.Y."/>
            <person name="O'Malley M.A."/>
            <person name="Stajich J.E."/>
            <person name="Spatafora J.W."/>
            <person name="Visel A."/>
            <person name="Grigoriev I.V."/>
        </authorList>
    </citation>
    <scope>NUCLEOTIDE SEQUENCE [LARGE SCALE GENOMIC DNA]</scope>
    <source>
        <strain evidence="16 17">68-887.2</strain>
    </source>
</reference>
<evidence type="ECO:0000256" key="8">
    <source>
        <dbReference type="ARBA" id="ARBA00022989"/>
    </source>
</evidence>
<feature type="transmembrane region" description="Helical" evidence="14">
    <location>
        <begin position="199"/>
        <end position="219"/>
    </location>
</feature>
<evidence type="ECO:0000256" key="14">
    <source>
        <dbReference type="SAM" id="Phobius"/>
    </source>
</evidence>
<dbReference type="InterPro" id="IPR039261">
    <property type="entry name" value="FNR_nucleotide-bd"/>
</dbReference>
<name>A0A1Y2AZH9_9TREE</name>
<dbReference type="GO" id="GO:0006879">
    <property type="term" value="P:intracellular iron ion homeostasis"/>
    <property type="evidence" value="ECO:0007669"/>
    <property type="project" value="TreeGrafter"/>
</dbReference>
<keyword evidence="12" id="KW-0325">Glycoprotein</keyword>
<feature type="transmembrane region" description="Helical" evidence="14">
    <location>
        <begin position="175"/>
        <end position="193"/>
    </location>
</feature>
<dbReference type="InParanoid" id="A0A1Y2AZH9"/>
<dbReference type="STRING" id="71784.A0A1Y2AZH9"/>
<evidence type="ECO:0000256" key="7">
    <source>
        <dbReference type="ARBA" id="ARBA00022982"/>
    </source>
</evidence>
<evidence type="ECO:0000256" key="11">
    <source>
        <dbReference type="ARBA" id="ARBA00023136"/>
    </source>
</evidence>
<protein>
    <recommendedName>
        <fullName evidence="3">ferric-chelate reductase (NADPH)</fullName>
        <ecNumber evidence="3">1.16.1.9</ecNumber>
    </recommendedName>
</protein>
<keyword evidence="4" id="KW-0813">Transport</keyword>
<keyword evidence="11 14" id="KW-0472">Membrane</keyword>
<keyword evidence="8 14" id="KW-1133">Transmembrane helix</keyword>
<dbReference type="GO" id="GO:0006826">
    <property type="term" value="P:iron ion transport"/>
    <property type="evidence" value="ECO:0007669"/>
    <property type="project" value="UniProtKB-ARBA"/>
</dbReference>
<comment type="subcellular location">
    <subcellularLocation>
        <location evidence="1">Cell membrane</location>
        <topology evidence="1">Multi-pass membrane protein</topology>
    </subcellularLocation>
</comment>
<evidence type="ECO:0000313" key="17">
    <source>
        <dbReference type="Proteomes" id="UP000193986"/>
    </source>
</evidence>
<keyword evidence="7" id="KW-0249">Electron transport</keyword>
<dbReference type="EC" id="1.16.1.9" evidence="3"/>
<dbReference type="PANTHER" id="PTHR32361">
    <property type="entry name" value="FERRIC/CUPRIC REDUCTASE TRANSMEMBRANE COMPONENT"/>
    <property type="match status" value="1"/>
</dbReference>
<dbReference type="Pfam" id="PF08022">
    <property type="entry name" value="FAD_binding_8"/>
    <property type="match status" value="1"/>
</dbReference>
<dbReference type="AlphaFoldDB" id="A0A1Y2AZH9"/>
<dbReference type="SUPFAM" id="SSF63380">
    <property type="entry name" value="Riboflavin synthase domain-like"/>
    <property type="match status" value="1"/>
</dbReference>
<dbReference type="OrthoDB" id="4494341at2759"/>
<evidence type="ECO:0000256" key="2">
    <source>
        <dbReference type="ARBA" id="ARBA00006278"/>
    </source>
</evidence>
<evidence type="ECO:0000256" key="4">
    <source>
        <dbReference type="ARBA" id="ARBA00022448"/>
    </source>
</evidence>
<evidence type="ECO:0000256" key="12">
    <source>
        <dbReference type="ARBA" id="ARBA00023180"/>
    </source>
</evidence>
<dbReference type="Pfam" id="PF08030">
    <property type="entry name" value="NAD_binding_6"/>
    <property type="match status" value="1"/>
</dbReference>
<dbReference type="InterPro" id="IPR013130">
    <property type="entry name" value="Fe3_Rdtase_TM_dom"/>
</dbReference>
<dbReference type="InterPro" id="IPR013112">
    <property type="entry name" value="FAD-bd_8"/>
</dbReference>
<comment type="catalytic activity">
    <reaction evidence="13">
        <text>2 a Fe(II)-siderophore + NADP(+) + H(+) = 2 a Fe(III)-siderophore + NADPH</text>
        <dbReference type="Rhea" id="RHEA:28795"/>
        <dbReference type="Rhea" id="RHEA-COMP:11342"/>
        <dbReference type="Rhea" id="RHEA-COMP:11344"/>
        <dbReference type="ChEBI" id="CHEBI:15378"/>
        <dbReference type="ChEBI" id="CHEBI:29033"/>
        <dbReference type="ChEBI" id="CHEBI:29034"/>
        <dbReference type="ChEBI" id="CHEBI:57783"/>
        <dbReference type="ChEBI" id="CHEBI:58349"/>
        <dbReference type="EC" id="1.16.1.9"/>
    </reaction>
</comment>
<dbReference type="EMBL" id="MCFC01000035">
    <property type="protein sequence ID" value="ORY27884.1"/>
    <property type="molecule type" value="Genomic_DNA"/>
</dbReference>
<dbReference type="GO" id="GO:0015677">
    <property type="term" value="P:copper ion import"/>
    <property type="evidence" value="ECO:0007669"/>
    <property type="project" value="TreeGrafter"/>
</dbReference>
<dbReference type="FunCoup" id="A0A1Y2AZH9">
    <property type="interactions" value="163"/>
</dbReference>
<dbReference type="SFLD" id="SFLDS00052">
    <property type="entry name" value="Ferric_Reductase_Domain"/>
    <property type="match status" value="1"/>
</dbReference>
<dbReference type="InterPro" id="IPR051410">
    <property type="entry name" value="Ferric/Cupric_Reductase"/>
</dbReference>
<keyword evidence="6 14" id="KW-0812">Transmembrane</keyword>
<dbReference type="GO" id="GO:0052851">
    <property type="term" value="F:ferric-chelate reductase (NADPH) activity"/>
    <property type="evidence" value="ECO:0007669"/>
    <property type="project" value="UniProtKB-EC"/>
</dbReference>
<organism evidence="16 17">
    <name type="scientific">Naematelia encephala</name>
    <dbReference type="NCBI Taxonomy" id="71784"/>
    <lineage>
        <taxon>Eukaryota</taxon>
        <taxon>Fungi</taxon>
        <taxon>Dikarya</taxon>
        <taxon>Basidiomycota</taxon>
        <taxon>Agaricomycotina</taxon>
        <taxon>Tremellomycetes</taxon>
        <taxon>Tremellales</taxon>
        <taxon>Naemateliaceae</taxon>
        <taxon>Naematelia</taxon>
    </lineage>
</organism>
<dbReference type="Proteomes" id="UP000193986">
    <property type="component" value="Unassembled WGS sequence"/>
</dbReference>
<feature type="transmembrane region" description="Helical" evidence="14">
    <location>
        <begin position="38"/>
        <end position="60"/>
    </location>
</feature>
<evidence type="ECO:0000313" key="16">
    <source>
        <dbReference type="EMBL" id="ORY27884.1"/>
    </source>
</evidence>
<sequence>METTTTTIPLYSFLGPSDHDIHTESNSTSTRPPRHHYYFSRLINLLIVLIILILSLRRLINYLRRRSRYRVWRRWAAIEAIWRNWMGLYTLPKRIYGPENVCDALWTVGYTAVLIFFSIWKTTSECARGSDNLANQLGVMAFSQLPLIIILIQKNNPISALTGITYQKLNYLHRASSRACLLLSWLHCILWFLRIGHLFRAYILWGYMALIGYTLLWITSFRLVRRVAYEFFLVAHIVFTLMFLIGAFFHWYRLGYWVWPALAIWVLDRTIRGIRTVWINGRGSRNRPLGDCKIELLGHDLLRITARRDGFAWKAGQHAFIFAPSVSQSLHEAHPFSIASVPSPEHPEAIFLVRVHSGFTRRLADALNCQTTTSIPIYLEGPYGTVHSLSHCSSVLLVAGGTGVTFTSSIFLSLLLHHTSTSVLKHLHLVWHVRHRADTEWLAPILNHAAELVPDDLRVEVDVYVTKTHESDEPAPPEGPGERLAEEVAPSYFARHFPDTPEGERLLPKVNHALGEGERLLPKAVSIMDEVVECGLTRRALRIVKFHRGRADLEKIVRDDVEMAQGRMQVAVCGPMQLMHSLRKAVRSVNTPEAISKGQQSVDYFEETLGA</sequence>
<accession>A0A1Y2AZH9</accession>
<dbReference type="SUPFAM" id="SSF52343">
    <property type="entry name" value="Ferredoxin reductase-like, C-terminal NADP-linked domain"/>
    <property type="match status" value="1"/>
</dbReference>
<keyword evidence="17" id="KW-1185">Reference proteome</keyword>
<proteinExistence type="inferred from homology"/>
<evidence type="ECO:0000256" key="3">
    <source>
        <dbReference type="ARBA" id="ARBA00012668"/>
    </source>
</evidence>
<comment type="similarity">
    <text evidence="2">Belongs to the ferric reductase (FRE) family.</text>
</comment>
<keyword evidence="5" id="KW-1003">Cell membrane</keyword>
<dbReference type="InterPro" id="IPR013121">
    <property type="entry name" value="Fe_red_NAD-bd_6"/>
</dbReference>
<dbReference type="Gene3D" id="3.40.50.80">
    <property type="entry name" value="Nucleotide-binding domain of ferredoxin-NADP reductase (FNR) module"/>
    <property type="match status" value="1"/>
</dbReference>
<dbReference type="InterPro" id="IPR017938">
    <property type="entry name" value="Riboflavin_synthase-like_b-brl"/>
</dbReference>
<keyword evidence="9" id="KW-0560">Oxidoreductase</keyword>
<dbReference type="Gene3D" id="2.40.30.10">
    <property type="entry name" value="Translation factors"/>
    <property type="match status" value="1"/>
</dbReference>
<dbReference type="PANTHER" id="PTHR32361:SF9">
    <property type="entry name" value="FERRIC REDUCTASE TRANSMEMBRANE COMPONENT 3-RELATED"/>
    <property type="match status" value="1"/>
</dbReference>
<evidence type="ECO:0000256" key="6">
    <source>
        <dbReference type="ARBA" id="ARBA00022692"/>
    </source>
</evidence>
<comment type="caution">
    <text evidence="16">The sequence shown here is derived from an EMBL/GenBank/DDBJ whole genome shotgun (WGS) entry which is preliminary data.</text>
</comment>
<dbReference type="InterPro" id="IPR017927">
    <property type="entry name" value="FAD-bd_FR_type"/>
</dbReference>
<dbReference type="SFLD" id="SFLDG01168">
    <property type="entry name" value="Ferric_reductase_subgroup_(FRE"/>
    <property type="match status" value="1"/>
</dbReference>
<evidence type="ECO:0000256" key="1">
    <source>
        <dbReference type="ARBA" id="ARBA00004651"/>
    </source>
</evidence>
<evidence type="ECO:0000256" key="9">
    <source>
        <dbReference type="ARBA" id="ARBA00023002"/>
    </source>
</evidence>
<dbReference type="GO" id="GO:0005886">
    <property type="term" value="C:plasma membrane"/>
    <property type="evidence" value="ECO:0007669"/>
    <property type="project" value="UniProtKB-SubCell"/>
</dbReference>